<name>A0A225VG36_9STRA</name>
<organism evidence="1 2">
    <name type="scientific">Phytophthora megakarya</name>
    <dbReference type="NCBI Taxonomy" id="4795"/>
    <lineage>
        <taxon>Eukaryota</taxon>
        <taxon>Sar</taxon>
        <taxon>Stramenopiles</taxon>
        <taxon>Oomycota</taxon>
        <taxon>Peronosporomycetes</taxon>
        <taxon>Peronosporales</taxon>
        <taxon>Peronosporaceae</taxon>
        <taxon>Phytophthora</taxon>
    </lineage>
</organism>
<keyword evidence="2" id="KW-1185">Reference proteome</keyword>
<dbReference type="Gene3D" id="3.30.70.270">
    <property type="match status" value="2"/>
</dbReference>
<dbReference type="PANTHER" id="PTHR33064:SF37">
    <property type="entry name" value="RIBONUCLEASE H"/>
    <property type="match status" value="1"/>
</dbReference>
<evidence type="ECO:0000313" key="2">
    <source>
        <dbReference type="Proteomes" id="UP000198211"/>
    </source>
</evidence>
<dbReference type="AlphaFoldDB" id="A0A225VG36"/>
<reference evidence="2" key="1">
    <citation type="submission" date="2017-03" db="EMBL/GenBank/DDBJ databases">
        <title>Phytopthora megakarya and P. palmivora, two closely related causual agents of cacao black pod achieved similar genome size and gene model numbers by different mechanisms.</title>
        <authorList>
            <person name="Ali S."/>
            <person name="Shao J."/>
            <person name="Larry D.J."/>
            <person name="Kronmiller B."/>
            <person name="Shen D."/>
            <person name="Strem M.D."/>
            <person name="Melnick R.L."/>
            <person name="Guiltinan M.J."/>
            <person name="Tyler B.M."/>
            <person name="Meinhardt L.W."/>
            <person name="Bailey B.A."/>
        </authorList>
    </citation>
    <scope>NUCLEOTIDE SEQUENCE [LARGE SCALE GENOMIC DNA]</scope>
    <source>
        <strain evidence="2">zdho120</strain>
    </source>
</reference>
<accession>A0A225VG36</accession>
<proteinExistence type="predicted"/>
<dbReference type="SUPFAM" id="SSF56672">
    <property type="entry name" value="DNA/RNA polymerases"/>
    <property type="match status" value="2"/>
</dbReference>
<dbReference type="Proteomes" id="UP000198211">
    <property type="component" value="Unassembled WGS sequence"/>
</dbReference>
<dbReference type="PANTHER" id="PTHR33064">
    <property type="entry name" value="POL PROTEIN"/>
    <property type="match status" value="1"/>
</dbReference>
<dbReference type="EMBL" id="NBNE01005050">
    <property type="protein sequence ID" value="OWZ04272.1"/>
    <property type="molecule type" value="Genomic_DNA"/>
</dbReference>
<protein>
    <recommendedName>
        <fullName evidence="3">Reverse transcriptase</fullName>
    </recommendedName>
</protein>
<dbReference type="InterPro" id="IPR043128">
    <property type="entry name" value="Rev_trsase/Diguanyl_cyclase"/>
</dbReference>
<comment type="caution">
    <text evidence="1">The sequence shown here is derived from an EMBL/GenBank/DDBJ whole genome shotgun (WGS) entry which is preliminary data.</text>
</comment>
<evidence type="ECO:0000313" key="1">
    <source>
        <dbReference type="EMBL" id="OWZ04272.1"/>
    </source>
</evidence>
<evidence type="ECO:0008006" key="3">
    <source>
        <dbReference type="Google" id="ProtNLM"/>
    </source>
</evidence>
<dbReference type="Gene3D" id="3.10.10.10">
    <property type="entry name" value="HIV Type 1 Reverse Transcriptase, subunit A, domain 1"/>
    <property type="match status" value="1"/>
</dbReference>
<dbReference type="InterPro" id="IPR043502">
    <property type="entry name" value="DNA/RNA_pol_sf"/>
</dbReference>
<dbReference type="InterPro" id="IPR051320">
    <property type="entry name" value="Viral_Replic_Matur_Polypro"/>
</dbReference>
<gene>
    <name evidence="1" type="ORF">PHMEG_00023850</name>
</gene>
<sequence length="387" mass="43394">MSAILPDSTKPSVTELDYTAPNVKNSTLVGDQQRRFDDALISMNVETYGVVCDIDVQGHAPIKQRSRRIPLRHLQKLCVLPERLLKAGLIAFSNSPWASLIVIVLKKNGQDIRLCIDYKMVSAVIAIREYAHRPVDGVGEHLLVVFVERCKWILGNHDEDVWAQDFSVRLRLGDDDSDFALATIRTKLDGDRQASLQLDAVFRMVNDPCVDVIATNEPDESSLITVFQHWSFVNDICFGGTTCDAFLDTLDKLLTRFEECRISVSFSKSIFGQSKVDSLSHEVSPEGIRADSKQMTAITKLPFLKSKKGMQQFLVSLNYYTRFIQDFAVYGAALYQLKEDDFSEAGDLAAAKAIFNMPQQKVGEAPILRHFDEKKDVTSCCTPTNGR</sequence>
<dbReference type="OrthoDB" id="141739at2759"/>